<dbReference type="Gene3D" id="3.40.50.2020">
    <property type="match status" value="1"/>
</dbReference>
<dbReference type="PANTHER" id="PTHR11608">
    <property type="entry name" value="BIFUNCTIONAL PROTEIN PYRR"/>
    <property type="match status" value="1"/>
</dbReference>
<evidence type="ECO:0000259" key="1">
    <source>
        <dbReference type="Pfam" id="PF00156"/>
    </source>
</evidence>
<dbReference type="NCBIfam" id="NF003545">
    <property type="entry name" value="PRK05205.1-1"/>
    <property type="match status" value="1"/>
</dbReference>
<gene>
    <name evidence="2" type="ORF">Kalk_12940</name>
</gene>
<dbReference type="InterPro" id="IPR000836">
    <property type="entry name" value="PRTase_dom"/>
</dbReference>
<organism evidence="2 3">
    <name type="scientific">Ketobacter alkanivorans</name>
    <dbReference type="NCBI Taxonomy" id="1917421"/>
    <lineage>
        <taxon>Bacteria</taxon>
        <taxon>Pseudomonadati</taxon>
        <taxon>Pseudomonadota</taxon>
        <taxon>Gammaproteobacteria</taxon>
        <taxon>Pseudomonadales</taxon>
        <taxon>Ketobacteraceae</taxon>
        <taxon>Ketobacter</taxon>
    </lineage>
</organism>
<evidence type="ECO:0000313" key="2">
    <source>
        <dbReference type="EMBL" id="AUM13272.1"/>
    </source>
</evidence>
<feature type="domain" description="Phosphoribosyltransferase" evidence="1">
    <location>
        <begin position="16"/>
        <end position="134"/>
    </location>
</feature>
<accession>A0A2K9LLV9</accession>
<dbReference type="CDD" id="cd06223">
    <property type="entry name" value="PRTases_typeI"/>
    <property type="match status" value="1"/>
</dbReference>
<keyword evidence="2" id="KW-0808">Transferase</keyword>
<dbReference type="Proteomes" id="UP000235116">
    <property type="component" value="Chromosome"/>
</dbReference>
<dbReference type="SUPFAM" id="SSF53271">
    <property type="entry name" value="PRTase-like"/>
    <property type="match status" value="1"/>
</dbReference>
<keyword evidence="3" id="KW-1185">Reference proteome</keyword>
<protein>
    <submittedName>
        <fullName evidence="2">Bifunctional pyr operon transcriptional regulator/uracil phosphoribosyltransferase</fullName>
    </submittedName>
</protein>
<sequence length="168" mass="18494">MTMPDVAPLLDSMASDIKTSIMAGNRNEPAMVGIHTGGAWLAKELHRRLGLKQPLGLMDISFYRDDFHGKGLHPQVQPSNLPFSVEGQHVILVDDVIMSGRTIRAALNELFDYGRPASVALVALVDLPRRELPFQPDVVGIRMDLDPKQRIKLSGPKPLTLTLIEPKA</sequence>
<dbReference type="InterPro" id="IPR050137">
    <property type="entry name" value="PyrR_bifunctional"/>
</dbReference>
<dbReference type="KEGG" id="kak:Kalk_12940"/>
<dbReference type="GO" id="GO:0016757">
    <property type="term" value="F:glycosyltransferase activity"/>
    <property type="evidence" value="ECO:0007669"/>
    <property type="project" value="UniProtKB-KW"/>
</dbReference>
<name>A0A2K9LLV9_9GAMM</name>
<evidence type="ECO:0000313" key="3">
    <source>
        <dbReference type="Proteomes" id="UP000235116"/>
    </source>
</evidence>
<dbReference type="OrthoDB" id="9802227at2"/>
<dbReference type="RefSeq" id="WP_101894650.1">
    <property type="nucleotide sequence ID" value="NZ_CP022684.1"/>
</dbReference>
<dbReference type="AlphaFoldDB" id="A0A2K9LLV9"/>
<keyword evidence="2" id="KW-0328">Glycosyltransferase</keyword>
<dbReference type="Pfam" id="PF00156">
    <property type="entry name" value="Pribosyltran"/>
    <property type="match status" value="1"/>
</dbReference>
<dbReference type="InterPro" id="IPR029057">
    <property type="entry name" value="PRTase-like"/>
</dbReference>
<dbReference type="EMBL" id="CP022684">
    <property type="protein sequence ID" value="AUM13272.1"/>
    <property type="molecule type" value="Genomic_DNA"/>
</dbReference>
<proteinExistence type="predicted"/>
<reference evidence="3" key="1">
    <citation type="submission" date="2017-08" db="EMBL/GenBank/DDBJ databases">
        <title>Direct submision.</title>
        <authorList>
            <person name="Kim S.-J."/>
            <person name="Rhee S.-K."/>
        </authorList>
    </citation>
    <scope>NUCLEOTIDE SEQUENCE [LARGE SCALE GENOMIC DNA]</scope>
    <source>
        <strain evidence="3">GI5</strain>
    </source>
</reference>
<dbReference type="PANTHER" id="PTHR11608:SF0">
    <property type="entry name" value="BIFUNCTIONAL PROTEIN PYRR"/>
    <property type="match status" value="1"/>
</dbReference>